<keyword evidence="4" id="KW-1185">Reference proteome</keyword>
<feature type="compositionally biased region" description="Basic and acidic residues" evidence="2">
    <location>
        <begin position="86"/>
        <end position="95"/>
    </location>
</feature>
<accession>A0A8S2AD42</accession>
<dbReference type="GO" id="GO:0005737">
    <property type="term" value="C:cytoplasm"/>
    <property type="evidence" value="ECO:0007669"/>
    <property type="project" value="TreeGrafter"/>
</dbReference>
<sequence length="462" mass="51178">MEEKTSGPKQNQPSTPAPPPSTRRPRVREVSSRFMSPVTSYSSSSSSSAGDLHFLTSNSPKHHHLQHQHHQIQRSVSAQRLRRQLKLADGDENRSSETAARSLDSPFTLSQTVKTSKQSHLKPLKENSHRLETPTPIVPPPSRSRLSQQRLLTASAATRLLQSSGISASNEKEGIINTQEKPKSNGSDHFPTLSCRTHSKVFNNSVPSSSLNRFVSSPLSSCNGRDSISFSRLGLALPPVAPNSKVPADAKKQRKVSEQLEDVHSLKLLHNRYLQWRFANANAQVKTQSQKAQTETMIHSFGSKISELHDSVQRKRIELQRLLKTKALLAITESQTPCLEQWSAIEEEYLTSVWQTIQALSNVSLRLPLDGDIMVESKQLGDALVAASKIIDGITLNVGNYMPKAKEMESLLTELARVTSRERSLAEHCGVALLKTQASLIEECSMRGQLIQQTPKEDSSTK</sequence>
<dbReference type="PANTHER" id="PTHR31807">
    <property type="entry name" value="AUGMIN FAMILY MEMBER"/>
    <property type="match status" value="1"/>
</dbReference>
<feature type="compositionally biased region" description="Basic and acidic residues" evidence="2">
    <location>
        <begin position="123"/>
        <end position="132"/>
    </location>
</feature>
<dbReference type="PANTHER" id="PTHR31807:SF6">
    <property type="entry name" value="PROTEIN ENDOSPERM DEFECTIVE 1-RELATED"/>
    <property type="match status" value="1"/>
</dbReference>
<evidence type="ECO:0000256" key="2">
    <source>
        <dbReference type="SAM" id="MobiDB-lite"/>
    </source>
</evidence>
<evidence type="ECO:0000256" key="1">
    <source>
        <dbReference type="ARBA" id="ARBA00010016"/>
    </source>
</evidence>
<feature type="compositionally biased region" description="Polar residues" evidence="2">
    <location>
        <begin position="105"/>
        <end position="116"/>
    </location>
</feature>
<dbReference type="GO" id="GO:0005880">
    <property type="term" value="C:nuclear microtubule"/>
    <property type="evidence" value="ECO:0007669"/>
    <property type="project" value="TreeGrafter"/>
</dbReference>
<name>A0A8S2AD42_ARAAE</name>
<comment type="similarity">
    <text evidence="1">Belongs to the QWRF family.</text>
</comment>
<evidence type="ECO:0000313" key="4">
    <source>
        <dbReference type="Proteomes" id="UP000682877"/>
    </source>
</evidence>
<gene>
    <name evidence="3" type="ORF">AARE701A_LOCUS13831</name>
</gene>
<dbReference type="GO" id="GO:0008017">
    <property type="term" value="F:microtubule binding"/>
    <property type="evidence" value="ECO:0007669"/>
    <property type="project" value="TreeGrafter"/>
</dbReference>
<dbReference type="AlphaFoldDB" id="A0A8S2AD42"/>
<dbReference type="InterPro" id="IPR007573">
    <property type="entry name" value="QWRF"/>
</dbReference>
<dbReference type="EMBL" id="LR999455">
    <property type="protein sequence ID" value="CAE6076839.1"/>
    <property type="molecule type" value="Genomic_DNA"/>
</dbReference>
<organism evidence="3 4">
    <name type="scientific">Arabidopsis arenosa</name>
    <name type="common">Sand rock-cress</name>
    <name type="synonym">Cardaminopsis arenosa</name>
    <dbReference type="NCBI Taxonomy" id="38785"/>
    <lineage>
        <taxon>Eukaryota</taxon>
        <taxon>Viridiplantae</taxon>
        <taxon>Streptophyta</taxon>
        <taxon>Embryophyta</taxon>
        <taxon>Tracheophyta</taxon>
        <taxon>Spermatophyta</taxon>
        <taxon>Magnoliopsida</taxon>
        <taxon>eudicotyledons</taxon>
        <taxon>Gunneridae</taxon>
        <taxon>Pentapetalae</taxon>
        <taxon>rosids</taxon>
        <taxon>malvids</taxon>
        <taxon>Brassicales</taxon>
        <taxon>Brassicaceae</taxon>
        <taxon>Camelineae</taxon>
        <taxon>Arabidopsis</taxon>
    </lineage>
</organism>
<reference evidence="3" key="1">
    <citation type="submission" date="2021-01" db="EMBL/GenBank/DDBJ databases">
        <authorList>
            <person name="Bezrukov I."/>
        </authorList>
    </citation>
    <scope>NUCLEOTIDE SEQUENCE</scope>
</reference>
<feature type="region of interest" description="Disordered" evidence="2">
    <location>
        <begin position="1"/>
        <end position="146"/>
    </location>
</feature>
<feature type="compositionally biased region" description="Basic residues" evidence="2">
    <location>
        <begin position="60"/>
        <end position="72"/>
    </location>
</feature>
<dbReference type="Proteomes" id="UP000682877">
    <property type="component" value="Chromosome 5"/>
</dbReference>
<proteinExistence type="inferred from homology"/>
<dbReference type="GO" id="GO:0051225">
    <property type="term" value="P:spindle assembly"/>
    <property type="evidence" value="ECO:0007669"/>
    <property type="project" value="TreeGrafter"/>
</dbReference>
<evidence type="ECO:0000313" key="3">
    <source>
        <dbReference type="EMBL" id="CAE6076839.1"/>
    </source>
</evidence>
<dbReference type="Pfam" id="PF04484">
    <property type="entry name" value="QWRF"/>
    <property type="match status" value="1"/>
</dbReference>
<protein>
    <submittedName>
        <fullName evidence="3">Uncharacterized protein</fullName>
    </submittedName>
</protein>